<dbReference type="SMART" id="SM00456">
    <property type="entry name" value="WW"/>
    <property type="match status" value="1"/>
</dbReference>
<dbReference type="InterPro" id="IPR036020">
    <property type="entry name" value="WW_dom_sf"/>
</dbReference>
<sequence>MSVVLDSVPNDNYEPSEAEITEYGKWLGMNFPEDKPFLWIAREGLKAPLPEHWKACRSEKGDLYYFNFKTGESNWDHPLDEQFRELLKNEKMSPSPQSVANGAKRTPFEVNAEEETVAEQNKTTDSCGSSAGGKSKIRALKSLKLKKKLPSDLCLNIKTGGNPGSDTNERCLEPIILGRTKGGKNCSILKKATETVSAERAGECLNSDKTVFEADINDQLKHFQEEKLKNTMLQKKNMR</sequence>
<accession>A0A3R7KGM6</accession>
<feature type="domain" description="WW" evidence="2">
    <location>
        <begin position="47"/>
        <end position="80"/>
    </location>
</feature>
<dbReference type="EMBL" id="MKKU01000611">
    <property type="protein sequence ID" value="RNF06121.1"/>
    <property type="molecule type" value="Genomic_DNA"/>
</dbReference>
<dbReference type="RefSeq" id="XP_029225387.1">
    <property type="nucleotide sequence ID" value="XM_029374523.1"/>
</dbReference>
<feature type="region of interest" description="Disordered" evidence="1">
    <location>
        <begin position="114"/>
        <end position="133"/>
    </location>
</feature>
<dbReference type="InterPro" id="IPR001202">
    <property type="entry name" value="WW_dom"/>
</dbReference>
<dbReference type="Gene3D" id="3.30.1470.10">
    <property type="entry name" value="Photosystem I PsaD, reaction center subunit II"/>
    <property type="match status" value="1"/>
</dbReference>
<evidence type="ECO:0000313" key="3">
    <source>
        <dbReference type="EMBL" id="RNF06121.1"/>
    </source>
</evidence>
<evidence type="ECO:0000259" key="2">
    <source>
        <dbReference type="PROSITE" id="PS50020"/>
    </source>
</evidence>
<protein>
    <recommendedName>
        <fullName evidence="2">WW domain-containing protein</fullName>
    </recommendedName>
</protein>
<dbReference type="PROSITE" id="PS50020">
    <property type="entry name" value="WW_DOMAIN_2"/>
    <property type="match status" value="1"/>
</dbReference>
<dbReference type="AlphaFoldDB" id="A0A3R7KGM6"/>
<organism evidence="3 4">
    <name type="scientific">Trypanosoma conorhini</name>
    <dbReference type="NCBI Taxonomy" id="83891"/>
    <lineage>
        <taxon>Eukaryota</taxon>
        <taxon>Discoba</taxon>
        <taxon>Euglenozoa</taxon>
        <taxon>Kinetoplastea</taxon>
        <taxon>Metakinetoplastina</taxon>
        <taxon>Trypanosomatida</taxon>
        <taxon>Trypanosomatidae</taxon>
        <taxon>Trypanosoma</taxon>
    </lineage>
</organism>
<dbReference type="Pfam" id="PF00397">
    <property type="entry name" value="WW"/>
    <property type="match status" value="1"/>
</dbReference>
<dbReference type="OrthoDB" id="6344460at2759"/>
<reference evidence="3 4" key="1">
    <citation type="journal article" date="2018" name="BMC Genomics">
        <title>Genomic comparison of Trypanosoma conorhini and Trypanosoma rangeli to Trypanosoma cruzi strains of high and low virulence.</title>
        <authorList>
            <person name="Bradwell K.R."/>
            <person name="Koparde V.N."/>
            <person name="Matveyev A.V."/>
            <person name="Serrano M.G."/>
            <person name="Alves J.M."/>
            <person name="Parikh H."/>
            <person name="Huang B."/>
            <person name="Lee V."/>
            <person name="Espinosa-Alvarez O."/>
            <person name="Ortiz P.A."/>
            <person name="Costa-Martins A.G."/>
            <person name="Teixeira M.M."/>
            <person name="Buck G.A."/>
        </authorList>
    </citation>
    <scope>NUCLEOTIDE SEQUENCE [LARGE SCALE GENOMIC DNA]</scope>
    <source>
        <strain evidence="3 4">025E</strain>
    </source>
</reference>
<evidence type="ECO:0000313" key="4">
    <source>
        <dbReference type="Proteomes" id="UP000284403"/>
    </source>
</evidence>
<name>A0A3R7KGM6_9TRYP</name>
<keyword evidence="4" id="KW-1185">Reference proteome</keyword>
<evidence type="ECO:0000256" key="1">
    <source>
        <dbReference type="SAM" id="MobiDB-lite"/>
    </source>
</evidence>
<dbReference type="Proteomes" id="UP000284403">
    <property type="component" value="Unassembled WGS sequence"/>
</dbReference>
<dbReference type="InterPro" id="IPR053233">
    <property type="entry name" value="ABRA-related"/>
</dbReference>
<comment type="caution">
    <text evidence="3">The sequence shown here is derived from an EMBL/GenBank/DDBJ whole genome shotgun (WGS) entry which is preliminary data.</text>
</comment>
<dbReference type="PANTHER" id="PTHR21715:SF0">
    <property type="entry name" value="RH04127P"/>
    <property type="match status" value="1"/>
</dbReference>
<proteinExistence type="predicted"/>
<dbReference type="PANTHER" id="PTHR21715">
    <property type="entry name" value="RH04127P"/>
    <property type="match status" value="1"/>
</dbReference>
<dbReference type="CDD" id="cd00201">
    <property type="entry name" value="WW"/>
    <property type="match status" value="1"/>
</dbReference>
<dbReference type="GeneID" id="40321272"/>
<gene>
    <name evidence="3" type="ORF">Tco025E_07661</name>
</gene>
<feature type="compositionally biased region" description="Polar residues" evidence="1">
    <location>
        <begin position="118"/>
        <end position="129"/>
    </location>
</feature>
<dbReference type="SUPFAM" id="SSF51045">
    <property type="entry name" value="WW domain"/>
    <property type="match status" value="1"/>
</dbReference>